<dbReference type="PANTHER" id="PTHR21198">
    <property type="entry name" value="GLUTAMATE RACEMASE"/>
    <property type="match status" value="1"/>
</dbReference>
<name>A0A7C9NVH7_9BACT</name>
<comment type="caution">
    <text evidence="3">The sequence shown here is derived from an EMBL/GenBank/DDBJ whole genome shotgun (WGS) entry which is preliminary data.</text>
</comment>
<dbReference type="GO" id="GO:0047661">
    <property type="term" value="F:amino-acid racemase activity"/>
    <property type="evidence" value="ECO:0007669"/>
    <property type="project" value="InterPro"/>
</dbReference>
<keyword evidence="2" id="KW-0413">Isomerase</keyword>
<dbReference type="Pfam" id="PF01177">
    <property type="entry name" value="Asp_Glu_race"/>
    <property type="match status" value="1"/>
</dbReference>
<dbReference type="InterPro" id="IPR033134">
    <property type="entry name" value="Asp/Glu_racemase_AS_2"/>
</dbReference>
<dbReference type="Gene3D" id="3.40.50.1860">
    <property type="match status" value="2"/>
</dbReference>
<comment type="similarity">
    <text evidence="1">Belongs to the aspartate/glutamate racemases family.</text>
</comment>
<evidence type="ECO:0000256" key="2">
    <source>
        <dbReference type="ARBA" id="ARBA00023235"/>
    </source>
</evidence>
<dbReference type="AlphaFoldDB" id="A0A7C9NVH7"/>
<dbReference type="InterPro" id="IPR001920">
    <property type="entry name" value="Asp/Glu_race"/>
</dbReference>
<accession>A0A7C9NVH7</accession>
<organism evidence="3">
    <name type="scientific">Muribaculaceae bacterium Z82</name>
    <dbReference type="NCBI Taxonomy" id="2304548"/>
    <lineage>
        <taxon>Bacteria</taxon>
        <taxon>Pseudomonadati</taxon>
        <taxon>Bacteroidota</taxon>
        <taxon>Bacteroidia</taxon>
        <taxon>Bacteroidales</taxon>
        <taxon>Muribaculaceae</taxon>
    </lineage>
</organism>
<sequence>MEMIRSHGGGCAFSGRGDPMVERRCVRQRLGIVGGMGPAATARLLRRIVEFTEASRDQDHLEVTVLNRPQIPDRSAYLLGVPGAPSFVGPLQQAALELEALGCSVLATPCNTAHARASRIAAVLQRGRLLSMVEATAGLLAMAGYRRVGLLATEGAAASGVYDDALSRRGVEAVMPDAACQRQVQAMIYGEVKAGKVPSWGQVMPFLAMFSQVGCDAVVLGCTELSLLGAPSQMGGMAVVDALDVLAASCVAACGASVRRCEVDRSFAERLRPYVMDGAAVGEALLSGGGEQCAALQAS</sequence>
<dbReference type="InterPro" id="IPR015942">
    <property type="entry name" value="Asp/Glu/hydantoin_racemase"/>
</dbReference>
<protein>
    <submittedName>
        <fullName evidence="3">Aspartate/glutamate racemase family protein</fullName>
    </submittedName>
</protein>
<dbReference type="InterPro" id="IPR004380">
    <property type="entry name" value="Asp_race"/>
</dbReference>
<evidence type="ECO:0000256" key="1">
    <source>
        <dbReference type="ARBA" id="ARBA00007847"/>
    </source>
</evidence>
<dbReference type="PANTHER" id="PTHR21198:SF7">
    <property type="entry name" value="ASPARTATE-GLUTAMATE RACEMASE FAMILY"/>
    <property type="match status" value="1"/>
</dbReference>
<gene>
    <name evidence="3" type="ORF">D1639_07140</name>
</gene>
<dbReference type="NCBIfam" id="TIGR00035">
    <property type="entry name" value="asp_race"/>
    <property type="match status" value="1"/>
</dbReference>
<dbReference type="EMBL" id="QWKH01000047">
    <property type="protein sequence ID" value="NBI34806.1"/>
    <property type="molecule type" value="Genomic_DNA"/>
</dbReference>
<reference evidence="3" key="1">
    <citation type="submission" date="2018-08" db="EMBL/GenBank/DDBJ databases">
        <title>Murine metabolic-syndrome-specific gut microbial biobank.</title>
        <authorList>
            <person name="Liu C."/>
        </authorList>
    </citation>
    <scope>NUCLEOTIDE SEQUENCE [LARGE SCALE GENOMIC DNA]</scope>
    <source>
        <strain evidence="3">Z82</strain>
    </source>
</reference>
<dbReference type="PROSITE" id="PS00924">
    <property type="entry name" value="ASP_GLU_RACEMASE_2"/>
    <property type="match status" value="1"/>
</dbReference>
<evidence type="ECO:0000313" key="3">
    <source>
        <dbReference type="EMBL" id="NBI34806.1"/>
    </source>
</evidence>
<dbReference type="SUPFAM" id="SSF53681">
    <property type="entry name" value="Aspartate/glutamate racemase"/>
    <property type="match status" value="2"/>
</dbReference>
<proteinExistence type="inferred from homology"/>